<accession>A0A135S792</accession>
<evidence type="ECO:0000256" key="1">
    <source>
        <dbReference type="SAM" id="Coils"/>
    </source>
</evidence>
<gene>
    <name evidence="3" type="ORF">CSIM01_12346</name>
</gene>
<dbReference type="Proteomes" id="UP000070328">
    <property type="component" value="Unassembled WGS sequence"/>
</dbReference>
<keyword evidence="2" id="KW-0472">Membrane</keyword>
<feature type="coiled-coil region" evidence="1">
    <location>
        <begin position="435"/>
        <end position="462"/>
    </location>
</feature>
<reference evidence="3 4" key="1">
    <citation type="submission" date="2014-02" db="EMBL/GenBank/DDBJ databases">
        <title>The genome sequence of Colletotrichum simmondsii CBS122122.</title>
        <authorList>
            <person name="Baroncelli R."/>
            <person name="Thon M.R."/>
        </authorList>
    </citation>
    <scope>NUCLEOTIDE SEQUENCE [LARGE SCALE GENOMIC DNA]</scope>
    <source>
        <strain evidence="3 4">CBS122122</strain>
    </source>
</reference>
<evidence type="ECO:0000313" key="4">
    <source>
        <dbReference type="Proteomes" id="UP000070328"/>
    </source>
</evidence>
<keyword evidence="1" id="KW-0175">Coiled coil</keyword>
<keyword evidence="2" id="KW-0812">Transmembrane</keyword>
<sequence>MDRAASRPFPRRPVQWNRPMTRRNPEISRIDLHTKYQRRFEDEGTSPSLLSTFLNIPDYSPRLEYELPVFQNVLDETILRRICEGNFETPSNLAAWLHDRDLSNRPRSYNGSLSLLDFDRHLNLQRVGEKDTPNADTRKICINNPCQWTLGVLAVRAPEHQAPVIRDFMFKHLTAKTSIGLDTAIDGSFTLEFHLAYPVWKREHSPRRDQRVTGDGLPLRKSTDLSFLPGAPRSDRIAHGLDYLHEAQTSICVTGRDTSHWTAIGLTDSYFEDDSDPNNEYLLPFYVADPYPDPDMTSCDLDALSIANLTADNVSVTDPREYFLLVVKFHVARITQHWMNVLFKLKDMIDEYLSSPHIPLTRRESSLGTMRGESYAIEASEAWLGQTSDLVIQWILLLTKTIKAWNKFFDQDASRIVCQSSEDGLNHMNDSLYEISRSLDELGAVREEMEELKVKVERFEKKLGLHVAVGDNRAIVLQYWNVTILQFISPFAVAGTIMQAGLVFGHPVLCFTVLASAVAFIMWALKPTLTWLAMKARLEEADNAVPQQLIQGLQLENGVQTTSYSLPTYPTMAYHRFQGVSIDKSNQVM</sequence>
<evidence type="ECO:0000256" key="2">
    <source>
        <dbReference type="SAM" id="Phobius"/>
    </source>
</evidence>
<proteinExistence type="predicted"/>
<dbReference type="AlphaFoldDB" id="A0A135S792"/>
<dbReference type="EMBL" id="JFBX01000668">
    <property type="protein sequence ID" value="KXH31567.1"/>
    <property type="molecule type" value="Genomic_DNA"/>
</dbReference>
<dbReference type="OrthoDB" id="4851378at2759"/>
<organism evidence="3 4">
    <name type="scientific">Colletotrichum simmondsii</name>
    <dbReference type="NCBI Taxonomy" id="703756"/>
    <lineage>
        <taxon>Eukaryota</taxon>
        <taxon>Fungi</taxon>
        <taxon>Dikarya</taxon>
        <taxon>Ascomycota</taxon>
        <taxon>Pezizomycotina</taxon>
        <taxon>Sordariomycetes</taxon>
        <taxon>Hypocreomycetidae</taxon>
        <taxon>Glomerellales</taxon>
        <taxon>Glomerellaceae</taxon>
        <taxon>Colletotrichum</taxon>
        <taxon>Colletotrichum acutatum species complex</taxon>
    </lineage>
</organism>
<keyword evidence="2" id="KW-1133">Transmembrane helix</keyword>
<feature type="transmembrane region" description="Helical" evidence="2">
    <location>
        <begin position="504"/>
        <end position="525"/>
    </location>
</feature>
<protein>
    <submittedName>
        <fullName evidence="3">Uncharacterized protein</fullName>
    </submittedName>
</protein>
<comment type="caution">
    <text evidence="3">The sequence shown here is derived from an EMBL/GenBank/DDBJ whole genome shotgun (WGS) entry which is preliminary data.</text>
</comment>
<keyword evidence="4" id="KW-1185">Reference proteome</keyword>
<name>A0A135S792_9PEZI</name>
<evidence type="ECO:0000313" key="3">
    <source>
        <dbReference type="EMBL" id="KXH31567.1"/>
    </source>
</evidence>